<name>A0A5N6QUH3_9ROSI</name>
<evidence type="ECO:0000313" key="2">
    <source>
        <dbReference type="EMBL" id="KAE8009669.1"/>
    </source>
</evidence>
<keyword evidence="3" id="KW-1185">Reference proteome</keyword>
<accession>A0A5N6QUH3</accession>
<organism evidence="2 3">
    <name type="scientific">Carpinus fangiana</name>
    <dbReference type="NCBI Taxonomy" id="176857"/>
    <lineage>
        <taxon>Eukaryota</taxon>
        <taxon>Viridiplantae</taxon>
        <taxon>Streptophyta</taxon>
        <taxon>Embryophyta</taxon>
        <taxon>Tracheophyta</taxon>
        <taxon>Spermatophyta</taxon>
        <taxon>Magnoliopsida</taxon>
        <taxon>eudicotyledons</taxon>
        <taxon>Gunneridae</taxon>
        <taxon>Pentapetalae</taxon>
        <taxon>rosids</taxon>
        <taxon>fabids</taxon>
        <taxon>Fagales</taxon>
        <taxon>Betulaceae</taxon>
        <taxon>Carpinus</taxon>
    </lineage>
</organism>
<sequence>MTILPLLLSFVDNGVASKKLTPERVENSKELCTAPATSENTLIAGDAVSPRKGETAPLATPSAEGIFTVPKREEGEVEEPLGTVCRLPNQRTARHVDFRVGLTRHGA</sequence>
<dbReference type="EMBL" id="CM017322">
    <property type="protein sequence ID" value="KAE8009669.1"/>
    <property type="molecule type" value="Genomic_DNA"/>
</dbReference>
<keyword evidence="1" id="KW-0732">Signal</keyword>
<evidence type="ECO:0000256" key="1">
    <source>
        <dbReference type="SAM" id="SignalP"/>
    </source>
</evidence>
<protein>
    <submittedName>
        <fullName evidence="2">Uncharacterized protein</fullName>
    </submittedName>
</protein>
<feature type="signal peptide" evidence="1">
    <location>
        <begin position="1"/>
        <end position="16"/>
    </location>
</feature>
<dbReference type="Proteomes" id="UP000327013">
    <property type="component" value="Chromosome 2"/>
</dbReference>
<feature type="chain" id="PRO_5024282784" evidence="1">
    <location>
        <begin position="17"/>
        <end position="107"/>
    </location>
</feature>
<reference evidence="2 3" key="1">
    <citation type="submission" date="2019-06" db="EMBL/GenBank/DDBJ databases">
        <title>A chromosomal-level reference genome of Carpinus fangiana (Coryloideae, Betulaceae).</title>
        <authorList>
            <person name="Yang X."/>
            <person name="Wang Z."/>
            <person name="Zhang L."/>
            <person name="Hao G."/>
            <person name="Liu J."/>
            <person name="Yang Y."/>
        </authorList>
    </citation>
    <scope>NUCLEOTIDE SEQUENCE [LARGE SCALE GENOMIC DNA]</scope>
    <source>
        <strain evidence="2">Cfa_2016G</strain>
        <tissue evidence="2">Leaf</tissue>
    </source>
</reference>
<gene>
    <name evidence="2" type="ORF">FH972_006093</name>
</gene>
<evidence type="ECO:0000313" key="3">
    <source>
        <dbReference type="Proteomes" id="UP000327013"/>
    </source>
</evidence>
<dbReference type="AlphaFoldDB" id="A0A5N6QUH3"/>
<proteinExistence type="predicted"/>